<reference evidence="3 4" key="1">
    <citation type="submission" date="2020-09" db="EMBL/GenBank/DDBJ databases">
        <title>Sphingomonas sp., a new species isolated from pork steak.</title>
        <authorList>
            <person name="Heidler von Heilborn D."/>
        </authorList>
    </citation>
    <scope>NUCLEOTIDE SEQUENCE [LARGE SCALE GENOMIC DNA]</scope>
    <source>
        <strain evidence="4">S8-3T</strain>
    </source>
</reference>
<keyword evidence="2" id="KW-0732">Signal</keyword>
<evidence type="ECO:0000313" key="3">
    <source>
        <dbReference type="EMBL" id="QNQ09211.1"/>
    </source>
</evidence>
<feature type="signal peptide" evidence="2">
    <location>
        <begin position="1"/>
        <end position="20"/>
    </location>
</feature>
<dbReference type="AlphaFoldDB" id="A0A7H0LHQ8"/>
<dbReference type="EMBL" id="CP061038">
    <property type="protein sequence ID" value="QNQ09211.1"/>
    <property type="molecule type" value="Genomic_DNA"/>
</dbReference>
<dbReference type="Proteomes" id="UP000516148">
    <property type="component" value="Chromosome"/>
</dbReference>
<evidence type="ECO:0008006" key="5">
    <source>
        <dbReference type="Google" id="ProtNLM"/>
    </source>
</evidence>
<dbReference type="KEGG" id="spap:H3Z74_21475"/>
<proteinExistence type="predicted"/>
<evidence type="ECO:0000313" key="4">
    <source>
        <dbReference type="Proteomes" id="UP000516148"/>
    </source>
</evidence>
<gene>
    <name evidence="3" type="ORF">H3Z74_21475</name>
</gene>
<name>A0A7H0LHQ8_9SPHN</name>
<feature type="region of interest" description="Disordered" evidence="1">
    <location>
        <begin position="142"/>
        <end position="163"/>
    </location>
</feature>
<feature type="chain" id="PRO_5028992772" description="SH3 domain-containing protein" evidence="2">
    <location>
        <begin position="21"/>
        <end position="222"/>
    </location>
</feature>
<keyword evidence="4" id="KW-1185">Reference proteome</keyword>
<evidence type="ECO:0000256" key="2">
    <source>
        <dbReference type="SAM" id="SignalP"/>
    </source>
</evidence>
<accession>A0A7H0LHQ8</accession>
<sequence>MNVSRWWFALPLLAVGSVVAAQTDYAADAAAMSKLSLATVGAGAKTYLLHGTDRPGCPANTTRCRRAAYLVAGDPVLIDGSAGGFVSINYVATSGTMTQGWLPAAAITRVAPPPPSIAAWRGNWQRDEASIDIKSAKRPGRVSIDGTATWGTHDPERVERGGINTGELSGEAAPVGDRLSITDGPEGCTAWFRLVGPYLVVTDNLQCGGLNVSFSGIYRRSR</sequence>
<organism evidence="3 4">
    <name type="scientific">Sphingomonas alpina</name>
    <dbReference type="NCBI Taxonomy" id="653931"/>
    <lineage>
        <taxon>Bacteria</taxon>
        <taxon>Pseudomonadati</taxon>
        <taxon>Pseudomonadota</taxon>
        <taxon>Alphaproteobacteria</taxon>
        <taxon>Sphingomonadales</taxon>
        <taxon>Sphingomonadaceae</taxon>
        <taxon>Sphingomonas</taxon>
    </lineage>
</organism>
<evidence type="ECO:0000256" key="1">
    <source>
        <dbReference type="SAM" id="MobiDB-lite"/>
    </source>
</evidence>
<dbReference type="RefSeq" id="WP_187761530.1">
    <property type="nucleotide sequence ID" value="NZ_CP061038.1"/>
</dbReference>
<protein>
    <recommendedName>
        <fullName evidence="5">SH3 domain-containing protein</fullName>
    </recommendedName>
</protein>